<keyword evidence="2" id="KW-0547">Nucleotide-binding</keyword>
<protein>
    <submittedName>
        <fullName evidence="5">Type II secretion system protein E</fullName>
    </submittedName>
</protein>
<dbReference type="PANTHER" id="PTHR30258:SF1">
    <property type="entry name" value="PROTEIN TRANSPORT PROTEIN HOFB HOMOLOG"/>
    <property type="match status" value="1"/>
</dbReference>
<dbReference type="Gene3D" id="3.30.300.160">
    <property type="entry name" value="Type II secretion system, protein E, N-terminal domain"/>
    <property type="match status" value="1"/>
</dbReference>
<evidence type="ECO:0000259" key="4">
    <source>
        <dbReference type="PROSITE" id="PS00662"/>
    </source>
</evidence>
<dbReference type="GO" id="GO:0016887">
    <property type="term" value="F:ATP hydrolysis activity"/>
    <property type="evidence" value="ECO:0007669"/>
    <property type="project" value="TreeGrafter"/>
</dbReference>
<keyword evidence="3" id="KW-0067">ATP-binding</keyword>
<reference evidence="5" key="1">
    <citation type="submission" date="2023-02" db="EMBL/GenBank/DDBJ databases">
        <title>Proposal of a novel subspecies: Alicyclobacillus hesperidum subspecies aegle.</title>
        <authorList>
            <person name="Goto K."/>
            <person name="Fujii T."/>
            <person name="Yasui K."/>
            <person name="Mochida K."/>
            <person name="Kato-Tanaka Y."/>
            <person name="Morohoshi S."/>
            <person name="An S.Y."/>
            <person name="Kasai H."/>
            <person name="Yokota A."/>
        </authorList>
    </citation>
    <scope>NUCLEOTIDE SEQUENCE</scope>
    <source>
        <strain evidence="5">DSM 12766</strain>
    </source>
</reference>
<comment type="similarity">
    <text evidence="1">Belongs to the GSP E family.</text>
</comment>
<dbReference type="PROSITE" id="PS00662">
    <property type="entry name" value="T2SP_E"/>
    <property type="match status" value="1"/>
</dbReference>
<evidence type="ECO:0000256" key="3">
    <source>
        <dbReference type="ARBA" id="ARBA00022840"/>
    </source>
</evidence>
<gene>
    <name evidence="5" type="ORF">Heshes_20040</name>
</gene>
<dbReference type="InterPro" id="IPR003593">
    <property type="entry name" value="AAA+_ATPase"/>
</dbReference>
<dbReference type="SUPFAM" id="SSF160246">
    <property type="entry name" value="EspE N-terminal domain-like"/>
    <property type="match status" value="1"/>
</dbReference>
<dbReference type="GO" id="GO:0005886">
    <property type="term" value="C:plasma membrane"/>
    <property type="evidence" value="ECO:0007669"/>
    <property type="project" value="TreeGrafter"/>
</dbReference>
<dbReference type="InterPro" id="IPR027417">
    <property type="entry name" value="P-loop_NTPase"/>
</dbReference>
<feature type="domain" description="Bacterial type II secretion system protein E" evidence="4">
    <location>
        <begin position="373"/>
        <end position="387"/>
    </location>
</feature>
<evidence type="ECO:0000313" key="5">
    <source>
        <dbReference type="EMBL" id="GLV14320.1"/>
    </source>
</evidence>
<dbReference type="Pfam" id="PF05157">
    <property type="entry name" value="MshEN"/>
    <property type="match status" value="1"/>
</dbReference>
<name>A0AA37TXM3_9BACL</name>
<dbReference type="InterPro" id="IPR037257">
    <property type="entry name" value="T2SS_E_N_sf"/>
</dbReference>
<evidence type="ECO:0000256" key="1">
    <source>
        <dbReference type="ARBA" id="ARBA00006611"/>
    </source>
</evidence>
<dbReference type="Gene3D" id="3.30.450.90">
    <property type="match status" value="1"/>
</dbReference>
<dbReference type="FunFam" id="3.40.50.300:FF:000398">
    <property type="entry name" value="Type IV pilus assembly ATPase PilB"/>
    <property type="match status" value="1"/>
</dbReference>
<accession>A0AA37TXM3</accession>
<dbReference type="InterPro" id="IPR007831">
    <property type="entry name" value="T2SS_GspE_N"/>
</dbReference>
<dbReference type="InterPro" id="IPR001482">
    <property type="entry name" value="T2SS/T4SS_dom"/>
</dbReference>
<organism evidence="5 6">
    <name type="scientific">Alicyclobacillus hesperidum</name>
    <dbReference type="NCBI Taxonomy" id="89784"/>
    <lineage>
        <taxon>Bacteria</taxon>
        <taxon>Bacillati</taxon>
        <taxon>Bacillota</taxon>
        <taxon>Bacilli</taxon>
        <taxon>Bacillales</taxon>
        <taxon>Alicyclobacillaceae</taxon>
        <taxon>Alicyclobacillus</taxon>
    </lineage>
</organism>
<dbReference type="EMBL" id="BSRA01000011">
    <property type="protein sequence ID" value="GLV14320.1"/>
    <property type="molecule type" value="Genomic_DNA"/>
</dbReference>
<dbReference type="CDD" id="cd01129">
    <property type="entry name" value="PulE-GspE-like"/>
    <property type="match status" value="1"/>
</dbReference>
<dbReference type="SUPFAM" id="SSF52540">
    <property type="entry name" value="P-loop containing nucleoside triphosphate hydrolases"/>
    <property type="match status" value="1"/>
</dbReference>
<comment type="caution">
    <text evidence="5">The sequence shown here is derived from an EMBL/GenBank/DDBJ whole genome shotgun (WGS) entry which is preliminary data.</text>
</comment>
<sequence length="560" mass="61817">MARKRMGEILVEAGLLTPEQLQKALADQRESQSRLGDVLINNGYISESQLVEVLEFQLGIPHVVLSNMRIDPAVLHLVPERLVESYQVIPYRKSGNRLYVAMADPLDYYAIDDLRMTTNLTIEPSIATRHDIQGAIRKYYHLQETFDEAVRRAQPEPTPAAAEPDPMRSDSPVVRMLNQILVEAAAAGASDVHLDPQADGVRVRYRIDGFLRTERVVPRHLQSALTARVKVLAQLNIAEQRLPQDGRFELEESGYKLDVRVATMPTAHGEKVVMRVFDLLGQTFELQKLDFSHAHLAAFERMLARPHGAIFITGPTGSGKTSTLYAALKGLATPEMNVITIEDPIEYQLDGVNQVQVNIAAGLTFARGLRALLRQDPDIVMIGEIRDEETAEIALRAAVTGHLVLSTLHTNDAVSTVTRLLDMGVAPYMIASALTGVVAQRLVRRVCPRCQQAYRPTPMEEKLLAHYGMSHDGLVVGRGCPACGNTGFRGRMAIHEVLEADDEMTGLILTAQSADDCRQRLRERGMTTMLEDGLAKAAQGLTTVQEVLRVTAVEGALEFV</sequence>
<dbReference type="Pfam" id="PF00437">
    <property type="entry name" value="T2SSE"/>
    <property type="match status" value="1"/>
</dbReference>
<evidence type="ECO:0000256" key="2">
    <source>
        <dbReference type="ARBA" id="ARBA00022741"/>
    </source>
</evidence>
<dbReference type="FunFam" id="3.30.300.160:FF:000002">
    <property type="entry name" value="Type II secretion system protein E"/>
    <property type="match status" value="1"/>
</dbReference>
<dbReference type="GO" id="GO:0005524">
    <property type="term" value="F:ATP binding"/>
    <property type="evidence" value="ECO:0007669"/>
    <property type="project" value="UniProtKB-KW"/>
</dbReference>
<dbReference type="Proteomes" id="UP001157137">
    <property type="component" value="Unassembled WGS sequence"/>
</dbReference>
<dbReference type="Gene3D" id="1.10.40.70">
    <property type="match status" value="1"/>
</dbReference>
<dbReference type="Gene3D" id="3.40.50.300">
    <property type="entry name" value="P-loop containing nucleotide triphosphate hydrolases"/>
    <property type="match status" value="1"/>
</dbReference>
<dbReference type="PANTHER" id="PTHR30258">
    <property type="entry name" value="TYPE II SECRETION SYSTEM PROTEIN GSPE-RELATED"/>
    <property type="match status" value="1"/>
</dbReference>
<dbReference type="SMART" id="SM00382">
    <property type="entry name" value="AAA"/>
    <property type="match status" value="1"/>
</dbReference>
<proteinExistence type="inferred from homology"/>
<evidence type="ECO:0000313" key="6">
    <source>
        <dbReference type="Proteomes" id="UP001157137"/>
    </source>
</evidence>
<dbReference type="AlphaFoldDB" id="A0AA37TXM3"/>